<sequence length="74" mass="8504">MKDNRVLEPDLVPVSSTVIPLPSYEVGYGLNVSHGIKYPKTSYHDDSKLVTEQNKKKYYYGQKKQPNDSKKKTE</sequence>
<gene>
    <name evidence="2" type="ORF">QE152_g6972</name>
</gene>
<feature type="compositionally biased region" description="Basic and acidic residues" evidence="1">
    <location>
        <begin position="65"/>
        <end position="74"/>
    </location>
</feature>
<dbReference type="Proteomes" id="UP001458880">
    <property type="component" value="Unassembled WGS sequence"/>
</dbReference>
<keyword evidence="3" id="KW-1185">Reference proteome</keyword>
<protein>
    <submittedName>
        <fullName evidence="2">Uncharacterized protein</fullName>
    </submittedName>
</protein>
<comment type="caution">
    <text evidence="2">The sequence shown here is derived from an EMBL/GenBank/DDBJ whole genome shotgun (WGS) entry which is preliminary data.</text>
</comment>
<name>A0AAW1MCS0_POPJA</name>
<reference evidence="2 3" key="1">
    <citation type="journal article" date="2024" name="BMC Genomics">
        <title>De novo assembly and annotation of Popillia japonica's genome with initial clues to its potential as an invasive pest.</title>
        <authorList>
            <person name="Cucini C."/>
            <person name="Boschi S."/>
            <person name="Funari R."/>
            <person name="Cardaioli E."/>
            <person name="Iannotti N."/>
            <person name="Marturano G."/>
            <person name="Paoli F."/>
            <person name="Bruttini M."/>
            <person name="Carapelli A."/>
            <person name="Frati F."/>
            <person name="Nardi F."/>
        </authorList>
    </citation>
    <scope>NUCLEOTIDE SEQUENCE [LARGE SCALE GENOMIC DNA]</scope>
    <source>
        <strain evidence="2">DMR45628</strain>
    </source>
</reference>
<evidence type="ECO:0000313" key="3">
    <source>
        <dbReference type="Proteomes" id="UP001458880"/>
    </source>
</evidence>
<organism evidence="2 3">
    <name type="scientific">Popillia japonica</name>
    <name type="common">Japanese beetle</name>
    <dbReference type="NCBI Taxonomy" id="7064"/>
    <lineage>
        <taxon>Eukaryota</taxon>
        <taxon>Metazoa</taxon>
        <taxon>Ecdysozoa</taxon>
        <taxon>Arthropoda</taxon>
        <taxon>Hexapoda</taxon>
        <taxon>Insecta</taxon>
        <taxon>Pterygota</taxon>
        <taxon>Neoptera</taxon>
        <taxon>Endopterygota</taxon>
        <taxon>Coleoptera</taxon>
        <taxon>Polyphaga</taxon>
        <taxon>Scarabaeiformia</taxon>
        <taxon>Scarabaeidae</taxon>
        <taxon>Rutelinae</taxon>
        <taxon>Popillia</taxon>
    </lineage>
</organism>
<dbReference type="EMBL" id="JASPKY010000049">
    <property type="protein sequence ID" value="KAK9745344.1"/>
    <property type="molecule type" value="Genomic_DNA"/>
</dbReference>
<evidence type="ECO:0000256" key="1">
    <source>
        <dbReference type="SAM" id="MobiDB-lite"/>
    </source>
</evidence>
<proteinExistence type="predicted"/>
<accession>A0AAW1MCS0</accession>
<evidence type="ECO:0000313" key="2">
    <source>
        <dbReference type="EMBL" id="KAK9745344.1"/>
    </source>
</evidence>
<feature type="region of interest" description="Disordered" evidence="1">
    <location>
        <begin position="54"/>
        <end position="74"/>
    </location>
</feature>
<dbReference type="AlphaFoldDB" id="A0AAW1MCS0"/>